<comment type="caution">
    <text evidence="1">The sequence shown here is derived from an EMBL/GenBank/DDBJ whole genome shotgun (WGS) entry which is preliminary data.</text>
</comment>
<evidence type="ECO:0000313" key="1">
    <source>
        <dbReference type="EMBL" id="GAA0874222.1"/>
    </source>
</evidence>
<reference evidence="1 2" key="1">
    <citation type="journal article" date="2019" name="Int. J. Syst. Evol. Microbiol.">
        <title>The Global Catalogue of Microorganisms (GCM) 10K type strain sequencing project: providing services to taxonomists for standard genome sequencing and annotation.</title>
        <authorList>
            <consortium name="The Broad Institute Genomics Platform"/>
            <consortium name="The Broad Institute Genome Sequencing Center for Infectious Disease"/>
            <person name="Wu L."/>
            <person name="Ma J."/>
        </authorList>
    </citation>
    <scope>NUCLEOTIDE SEQUENCE [LARGE SCALE GENOMIC DNA]</scope>
    <source>
        <strain evidence="1 2">JCM 16083</strain>
    </source>
</reference>
<protein>
    <submittedName>
        <fullName evidence="1">Uncharacterized protein</fullName>
    </submittedName>
</protein>
<evidence type="ECO:0000313" key="2">
    <source>
        <dbReference type="Proteomes" id="UP001501126"/>
    </source>
</evidence>
<organism evidence="1 2">
    <name type="scientific">Wandonia haliotis</name>
    <dbReference type="NCBI Taxonomy" id="574963"/>
    <lineage>
        <taxon>Bacteria</taxon>
        <taxon>Pseudomonadati</taxon>
        <taxon>Bacteroidota</taxon>
        <taxon>Flavobacteriia</taxon>
        <taxon>Flavobacteriales</taxon>
        <taxon>Crocinitomicaceae</taxon>
        <taxon>Wandonia</taxon>
    </lineage>
</organism>
<accession>A0ABN1MLR3</accession>
<sequence>MTKNITIHLVQLIQSLSSSEKRSFKLFAKRSGNSTESAKFILLFNFIDRSSNYDDTLFLKRHPEIKKIQLPNIKSHLYHQILNSLRNLHSGHYKLMELRESLDHAYILYIKGLHSSALRIIERTKCKAEQANDRVLLLELIEFEKRIEALYITRGFKDRAAQLIEDSTRLSNQVSKTVAYSNLTLELYGLYTKVGVVRNERDFQVIQSMFEDKLPKFEAEELGFHERLMLYNAYVWYYVITQDFLMGYRYSQKWVDLFDEFPAMRTIEFEMYLKGYNNLLLALFNIRNHPRLTQAITDFEQLEMPDYRGDNVNVQYYLFLYTALINKHYLEGSFSEGTKLAETIDEFIDRHAHILDQHRIMVLYYKIGCLFFGAGMNKEAIRYLNRVIQFKVQAWREDIQSFARILNLIAHYELGNDILVEYQVKSVYRFLLKKNDLNGVQIEILGFLRKLPLSSRDQESLAFGNLLEKLVALSHKPYEKRPFLYLDIISWLESKLTGKTVQEIVQLKFKEEQRTGKLLYFPVKKS</sequence>
<proteinExistence type="predicted"/>
<dbReference type="EMBL" id="BAAAFH010000003">
    <property type="protein sequence ID" value="GAA0874222.1"/>
    <property type="molecule type" value="Genomic_DNA"/>
</dbReference>
<dbReference type="Proteomes" id="UP001501126">
    <property type="component" value="Unassembled WGS sequence"/>
</dbReference>
<gene>
    <name evidence="1" type="ORF">GCM10009118_06300</name>
</gene>
<keyword evidence="2" id="KW-1185">Reference proteome</keyword>
<dbReference type="RefSeq" id="WP_343785057.1">
    <property type="nucleotide sequence ID" value="NZ_BAAAFH010000003.1"/>
</dbReference>
<name>A0ABN1MLR3_9FLAO</name>